<keyword evidence="5" id="KW-0804">Transcription</keyword>
<dbReference type="GO" id="GO:0005634">
    <property type="term" value="C:nucleus"/>
    <property type="evidence" value="ECO:0007669"/>
    <property type="project" value="UniProtKB-SubCell"/>
</dbReference>
<evidence type="ECO:0000256" key="4">
    <source>
        <dbReference type="ARBA" id="ARBA00023125"/>
    </source>
</evidence>
<dbReference type="FunFam" id="1.10.10.10:FF:000027">
    <property type="entry name" value="Heat shock transcription factor 1"/>
    <property type="match status" value="1"/>
</dbReference>
<dbReference type="Gene3D" id="1.10.10.10">
    <property type="entry name" value="Winged helix-like DNA-binding domain superfamily/Winged helix DNA-binding domain"/>
    <property type="match status" value="1"/>
</dbReference>
<sequence length="382" mass="42678">MDSLSFLSPNPYNDTLSSSSDCGSDFMYDSTPLSNNNAHKPTTTQRKSSKKSVNTFIEKLYSMLDNNTHPDLIAWTPSGTSFAVRNAKVFAAQVLPTHFKHNNFSSFVRLLNMYGFHKISKSPRGQRLGDNEVLEFSHSHFIRGRPDLLKEVKRKTMDSADGLRRGSGDLRASLEMLQLSQAELTHQFHALQKTYTQVLHGLEESRKIQMYQEIQIRQLCEQQQRPDDAIPPSSSQQEQKRADLHHHRRSLSTPSIAVNQAQESEDGPFHMVVTTPGSSSSTQMASTRSSSSEWTNQSTAPLSYPDYNNKSNNGTKLPNTQQQWDDFFSPLSFQAAANTPLPPSPMMLTDLPMGSPHGSSDDTFGSYSFNSSLPNTLDPALI</sequence>
<keyword evidence="6" id="KW-0539">Nucleus</keyword>
<evidence type="ECO:0000313" key="10">
    <source>
        <dbReference type="EMBL" id="SAM08050.1"/>
    </source>
</evidence>
<evidence type="ECO:0000259" key="9">
    <source>
        <dbReference type="SMART" id="SM00415"/>
    </source>
</evidence>
<dbReference type="Pfam" id="PF00447">
    <property type="entry name" value="HSF_DNA-bind"/>
    <property type="match status" value="1"/>
</dbReference>
<evidence type="ECO:0000256" key="6">
    <source>
        <dbReference type="ARBA" id="ARBA00023242"/>
    </source>
</evidence>
<dbReference type="AlphaFoldDB" id="A0A168S8C9"/>
<dbReference type="InterPro" id="IPR000232">
    <property type="entry name" value="HSF_DNA-bd"/>
</dbReference>
<dbReference type="GO" id="GO:0043565">
    <property type="term" value="F:sequence-specific DNA binding"/>
    <property type="evidence" value="ECO:0007669"/>
    <property type="project" value="InterPro"/>
</dbReference>
<accession>A0A168S8C9</accession>
<feature type="compositionally biased region" description="Polar residues" evidence="8">
    <location>
        <begin position="293"/>
        <end position="322"/>
    </location>
</feature>
<evidence type="ECO:0000256" key="3">
    <source>
        <dbReference type="ARBA" id="ARBA00023015"/>
    </source>
</evidence>
<protein>
    <recommendedName>
        <fullName evidence="9">HSF-type DNA-binding domain-containing protein</fullName>
    </recommendedName>
</protein>
<name>A0A168S8C9_ABSGL</name>
<dbReference type="STRING" id="4829.A0A168S8C9"/>
<feature type="region of interest" description="Disordered" evidence="8">
    <location>
        <begin position="335"/>
        <end position="362"/>
    </location>
</feature>
<dbReference type="SUPFAM" id="SSF46785">
    <property type="entry name" value="Winged helix' DNA-binding domain"/>
    <property type="match status" value="1"/>
</dbReference>
<gene>
    <name evidence="10" type="primary">ABSGL_13708.1 scaffold 14267</name>
</gene>
<evidence type="ECO:0000256" key="2">
    <source>
        <dbReference type="ARBA" id="ARBA00006403"/>
    </source>
</evidence>
<evidence type="ECO:0000256" key="1">
    <source>
        <dbReference type="ARBA" id="ARBA00004123"/>
    </source>
</evidence>
<evidence type="ECO:0000256" key="7">
    <source>
        <dbReference type="RuleBase" id="RU004020"/>
    </source>
</evidence>
<keyword evidence="3" id="KW-0805">Transcription regulation</keyword>
<dbReference type="PRINTS" id="PR00056">
    <property type="entry name" value="HSFDOMAIN"/>
</dbReference>
<dbReference type="InterPro" id="IPR036388">
    <property type="entry name" value="WH-like_DNA-bd_sf"/>
</dbReference>
<feature type="compositionally biased region" description="Low complexity" evidence="8">
    <location>
        <begin position="278"/>
        <end position="292"/>
    </location>
</feature>
<feature type="region of interest" description="Disordered" evidence="8">
    <location>
        <begin position="222"/>
        <end position="322"/>
    </location>
</feature>
<reference evidence="10" key="1">
    <citation type="submission" date="2016-04" db="EMBL/GenBank/DDBJ databases">
        <authorList>
            <person name="Evans L.H."/>
            <person name="Alamgir A."/>
            <person name="Owens N."/>
            <person name="Weber N.D."/>
            <person name="Virtaneva K."/>
            <person name="Barbian K."/>
            <person name="Babar A."/>
            <person name="Rosenke K."/>
        </authorList>
    </citation>
    <scope>NUCLEOTIDE SEQUENCE [LARGE SCALE GENOMIC DNA]</scope>
    <source>
        <strain evidence="10">CBS 101.48</strain>
    </source>
</reference>
<evidence type="ECO:0000256" key="8">
    <source>
        <dbReference type="SAM" id="MobiDB-lite"/>
    </source>
</evidence>
<evidence type="ECO:0000313" key="11">
    <source>
        <dbReference type="Proteomes" id="UP000078561"/>
    </source>
</evidence>
<dbReference type="InterPro" id="IPR036390">
    <property type="entry name" value="WH_DNA-bd_sf"/>
</dbReference>
<proteinExistence type="inferred from homology"/>
<dbReference type="EMBL" id="LT554871">
    <property type="protein sequence ID" value="SAM08050.1"/>
    <property type="molecule type" value="Genomic_DNA"/>
</dbReference>
<dbReference type="InParanoid" id="A0A168S8C9"/>
<dbReference type="PANTHER" id="PTHR10015">
    <property type="entry name" value="HEAT SHOCK TRANSCRIPTION FACTOR"/>
    <property type="match status" value="1"/>
</dbReference>
<dbReference type="Proteomes" id="UP000078561">
    <property type="component" value="Unassembled WGS sequence"/>
</dbReference>
<feature type="compositionally biased region" description="Polar residues" evidence="8">
    <location>
        <begin position="251"/>
        <end position="262"/>
    </location>
</feature>
<comment type="similarity">
    <text evidence="2 7">Belongs to the HSF family.</text>
</comment>
<dbReference type="GO" id="GO:0003700">
    <property type="term" value="F:DNA-binding transcription factor activity"/>
    <property type="evidence" value="ECO:0007669"/>
    <property type="project" value="InterPro"/>
</dbReference>
<dbReference type="SMART" id="SM00415">
    <property type="entry name" value="HSF"/>
    <property type="match status" value="1"/>
</dbReference>
<evidence type="ECO:0000256" key="5">
    <source>
        <dbReference type="ARBA" id="ARBA00023163"/>
    </source>
</evidence>
<organism evidence="10">
    <name type="scientific">Absidia glauca</name>
    <name type="common">Pin mould</name>
    <dbReference type="NCBI Taxonomy" id="4829"/>
    <lineage>
        <taxon>Eukaryota</taxon>
        <taxon>Fungi</taxon>
        <taxon>Fungi incertae sedis</taxon>
        <taxon>Mucoromycota</taxon>
        <taxon>Mucoromycotina</taxon>
        <taxon>Mucoromycetes</taxon>
        <taxon>Mucorales</taxon>
        <taxon>Cunninghamellaceae</taxon>
        <taxon>Absidia</taxon>
    </lineage>
</organism>
<feature type="domain" description="HSF-type DNA-binding" evidence="9">
    <location>
        <begin position="52"/>
        <end position="155"/>
    </location>
</feature>
<dbReference type="PANTHER" id="PTHR10015:SF427">
    <property type="entry name" value="HEAT SHOCK FACTOR PROTEIN"/>
    <property type="match status" value="1"/>
</dbReference>
<keyword evidence="11" id="KW-1185">Reference proteome</keyword>
<keyword evidence="4" id="KW-0238">DNA-binding</keyword>
<comment type="subcellular location">
    <subcellularLocation>
        <location evidence="1">Nucleus</location>
    </subcellularLocation>
</comment>
<dbReference type="OrthoDB" id="60033at2759"/>